<evidence type="ECO:0000313" key="3">
    <source>
        <dbReference type="Proteomes" id="UP000053240"/>
    </source>
</evidence>
<dbReference type="InParanoid" id="A0A0N0PF65"/>
<dbReference type="Proteomes" id="UP000053240">
    <property type="component" value="Unassembled WGS sequence"/>
</dbReference>
<accession>A0A0N0PF65</accession>
<dbReference type="EMBL" id="LADJ01005988">
    <property type="protein sequence ID" value="KPJ20894.1"/>
    <property type="molecule type" value="Genomic_DNA"/>
</dbReference>
<gene>
    <name evidence="2" type="ORF">RR48_00099</name>
</gene>
<protein>
    <submittedName>
        <fullName evidence="2">Uncharacterized protein</fullName>
    </submittedName>
</protein>
<evidence type="ECO:0000256" key="1">
    <source>
        <dbReference type="SAM" id="Phobius"/>
    </source>
</evidence>
<organism evidence="2 3">
    <name type="scientific">Papilio machaon</name>
    <name type="common">Old World swallowtail butterfly</name>
    <dbReference type="NCBI Taxonomy" id="76193"/>
    <lineage>
        <taxon>Eukaryota</taxon>
        <taxon>Metazoa</taxon>
        <taxon>Ecdysozoa</taxon>
        <taxon>Arthropoda</taxon>
        <taxon>Hexapoda</taxon>
        <taxon>Insecta</taxon>
        <taxon>Pterygota</taxon>
        <taxon>Neoptera</taxon>
        <taxon>Endopterygota</taxon>
        <taxon>Lepidoptera</taxon>
        <taxon>Glossata</taxon>
        <taxon>Ditrysia</taxon>
        <taxon>Papilionoidea</taxon>
        <taxon>Papilionidae</taxon>
        <taxon>Papilioninae</taxon>
        <taxon>Papilio</taxon>
    </lineage>
</organism>
<name>A0A0N0PF65_PAPMA</name>
<proteinExistence type="predicted"/>
<reference evidence="2 3" key="1">
    <citation type="journal article" date="2015" name="Nat. Commun.">
        <title>Outbred genome sequencing and CRISPR/Cas9 gene editing in butterflies.</title>
        <authorList>
            <person name="Li X."/>
            <person name="Fan D."/>
            <person name="Zhang W."/>
            <person name="Liu G."/>
            <person name="Zhang L."/>
            <person name="Zhao L."/>
            <person name="Fang X."/>
            <person name="Chen L."/>
            <person name="Dong Y."/>
            <person name="Chen Y."/>
            <person name="Ding Y."/>
            <person name="Zhao R."/>
            <person name="Feng M."/>
            <person name="Zhu Y."/>
            <person name="Feng Y."/>
            <person name="Jiang X."/>
            <person name="Zhu D."/>
            <person name="Xiang H."/>
            <person name="Feng X."/>
            <person name="Li S."/>
            <person name="Wang J."/>
            <person name="Zhang G."/>
            <person name="Kronforst M.R."/>
            <person name="Wang W."/>
        </authorList>
    </citation>
    <scope>NUCLEOTIDE SEQUENCE [LARGE SCALE GENOMIC DNA]</scope>
    <source>
        <strain evidence="2">Ya'a_city_454_Pm</strain>
        <tissue evidence="2">Whole body</tissue>
    </source>
</reference>
<feature type="transmembrane region" description="Helical" evidence="1">
    <location>
        <begin position="74"/>
        <end position="92"/>
    </location>
</feature>
<dbReference type="AlphaFoldDB" id="A0A0N0PF65"/>
<comment type="caution">
    <text evidence="2">The sequence shown here is derived from an EMBL/GenBank/DDBJ whole genome shotgun (WGS) entry which is preliminary data.</text>
</comment>
<keyword evidence="1" id="KW-0812">Transmembrane</keyword>
<keyword evidence="1" id="KW-1133">Transmembrane helix</keyword>
<feature type="transmembrane region" description="Helical" evidence="1">
    <location>
        <begin position="18"/>
        <end position="37"/>
    </location>
</feature>
<sequence>MTNIKVQKDNLCGAYINIYNLQIQIFSLALAVCSVLLHRRRRSRAGGPFRPHPPPRAPSHRALQLRFSTPRVDILIIFAIYFVPTFLLQVIISKPVFHSSTYSPHAQHYLS</sequence>
<evidence type="ECO:0000313" key="2">
    <source>
        <dbReference type="EMBL" id="KPJ20894.1"/>
    </source>
</evidence>
<keyword evidence="3" id="KW-1185">Reference proteome</keyword>
<keyword evidence="1" id="KW-0472">Membrane</keyword>